<accession>A0A448PFB2</accession>
<keyword evidence="1" id="KW-0472">Membrane</keyword>
<name>A0A448PFB2_9ACTO</name>
<organism evidence="2 3">
    <name type="scientific">Trueperella bialowiezensis</name>
    <dbReference type="NCBI Taxonomy" id="312285"/>
    <lineage>
        <taxon>Bacteria</taxon>
        <taxon>Bacillati</taxon>
        <taxon>Actinomycetota</taxon>
        <taxon>Actinomycetes</taxon>
        <taxon>Actinomycetales</taxon>
        <taxon>Actinomycetaceae</taxon>
        <taxon>Trueperella</taxon>
    </lineage>
</organism>
<keyword evidence="3" id="KW-1185">Reference proteome</keyword>
<sequence>MDYSLRKFAVLTALAPIVFLGGAIILLFGIWQGISDMVPVGGVILVLGILMGISSFVAFSRARQRFVAREARLLTCPRITARVTRVVPNPDVIINGQHPWMVEAKDNDGATYTQTFSFTKPSVQEGHRVDIGIDPDDPAQYLIIIPEMLQEQNRHLAQAHGATTEGEADE</sequence>
<dbReference type="RefSeq" id="WP_126416717.1">
    <property type="nucleotide sequence ID" value="NZ_LR134476.1"/>
</dbReference>
<feature type="transmembrane region" description="Helical" evidence="1">
    <location>
        <begin position="37"/>
        <end position="59"/>
    </location>
</feature>
<dbReference type="AlphaFoldDB" id="A0A448PFB2"/>
<evidence type="ECO:0000313" key="2">
    <source>
        <dbReference type="EMBL" id="VEI13629.1"/>
    </source>
</evidence>
<dbReference type="Proteomes" id="UP000269542">
    <property type="component" value="Chromosome"/>
</dbReference>
<reference evidence="2 3" key="1">
    <citation type="submission" date="2018-12" db="EMBL/GenBank/DDBJ databases">
        <authorList>
            <consortium name="Pathogen Informatics"/>
        </authorList>
    </citation>
    <scope>NUCLEOTIDE SEQUENCE [LARGE SCALE GENOMIC DNA]</scope>
    <source>
        <strain evidence="2 3">NCTC13354</strain>
    </source>
</reference>
<feature type="transmembrane region" description="Helical" evidence="1">
    <location>
        <begin position="9"/>
        <end position="31"/>
    </location>
</feature>
<dbReference type="EMBL" id="LR134476">
    <property type="protein sequence ID" value="VEI13629.1"/>
    <property type="molecule type" value="Genomic_DNA"/>
</dbReference>
<gene>
    <name evidence="2" type="ORF">NCTC13354_01350</name>
</gene>
<protein>
    <recommendedName>
        <fullName evidence="4">DUF3592 domain-containing protein</fullName>
    </recommendedName>
</protein>
<evidence type="ECO:0000256" key="1">
    <source>
        <dbReference type="SAM" id="Phobius"/>
    </source>
</evidence>
<evidence type="ECO:0008006" key="4">
    <source>
        <dbReference type="Google" id="ProtNLM"/>
    </source>
</evidence>
<proteinExistence type="predicted"/>
<keyword evidence="1" id="KW-1133">Transmembrane helix</keyword>
<dbReference type="KEGG" id="tbw:NCTC13354_01350"/>
<keyword evidence="1" id="KW-0812">Transmembrane</keyword>
<evidence type="ECO:0000313" key="3">
    <source>
        <dbReference type="Proteomes" id="UP000269542"/>
    </source>
</evidence>